<evidence type="ECO:0000313" key="6">
    <source>
        <dbReference type="Proteomes" id="UP000035680"/>
    </source>
</evidence>
<evidence type="ECO:0000256" key="3">
    <source>
        <dbReference type="ARBA" id="ARBA00021904"/>
    </source>
</evidence>
<dbReference type="WBParaSite" id="SVE_0399100.1">
    <property type="protein sequence ID" value="SVE_0399100.1"/>
    <property type="gene ID" value="SVE_0399100"/>
</dbReference>
<evidence type="ECO:0000256" key="2">
    <source>
        <dbReference type="ARBA" id="ARBA00007785"/>
    </source>
</evidence>
<keyword evidence="6" id="KW-1185">Reference proteome</keyword>
<proteinExistence type="inferred from homology"/>
<evidence type="ECO:0000256" key="5">
    <source>
        <dbReference type="SAM" id="MobiDB-lite"/>
    </source>
</evidence>
<feature type="region of interest" description="Disordered" evidence="5">
    <location>
        <begin position="1"/>
        <end position="25"/>
    </location>
</feature>
<reference evidence="6" key="1">
    <citation type="submission" date="2014-07" db="EMBL/GenBank/DDBJ databases">
        <authorList>
            <person name="Martin A.A"/>
            <person name="De Silva N."/>
        </authorList>
    </citation>
    <scope>NUCLEOTIDE SEQUENCE</scope>
</reference>
<reference evidence="7" key="2">
    <citation type="submission" date="2015-08" db="UniProtKB">
        <authorList>
            <consortium name="WormBaseParasite"/>
        </authorList>
    </citation>
    <scope>IDENTIFICATION</scope>
</reference>
<dbReference type="Pfam" id="PF10203">
    <property type="entry name" value="Pet191_N"/>
    <property type="match status" value="1"/>
</dbReference>
<dbReference type="GO" id="GO:0005739">
    <property type="term" value="C:mitochondrion"/>
    <property type="evidence" value="ECO:0007669"/>
    <property type="project" value="TreeGrafter"/>
</dbReference>
<dbReference type="STRING" id="75913.A0A0K0F5A0"/>
<evidence type="ECO:0000313" key="7">
    <source>
        <dbReference type="WBParaSite" id="SVE_0399100.1"/>
    </source>
</evidence>
<name>A0A0K0F5A0_STRVS</name>
<comment type="similarity">
    <text evidence="2">Belongs to the PET191 family.</text>
</comment>
<dbReference type="Proteomes" id="UP000035680">
    <property type="component" value="Unassembled WGS sequence"/>
</dbReference>
<dbReference type="AlphaFoldDB" id="A0A0K0F5A0"/>
<dbReference type="InterPro" id="IPR018793">
    <property type="entry name" value="Cyt_c_oxidase_assmbl_Pet191"/>
</dbReference>
<dbReference type="GO" id="GO:0033617">
    <property type="term" value="P:mitochondrial respiratory chain complex IV assembly"/>
    <property type="evidence" value="ECO:0007669"/>
    <property type="project" value="TreeGrafter"/>
</dbReference>
<comment type="function">
    <text evidence="1">Involved in an early step of the mitochondrial complex IV assembly process.</text>
</comment>
<keyword evidence="4" id="KW-1015">Disulfide bond</keyword>
<sequence>MASFNSQVYRGYNDPEVDSRPSNGKSCEKLRQELKRCIKESPCVQIEGRKAKDCLDARDGSVPSRCYDLVSNFADCKRSLIDMRARFRGRKGDV</sequence>
<dbReference type="PANTHER" id="PTHR28627:SF1">
    <property type="entry name" value="CYTOCHROME C OXIDASE ASSEMBLY FACTOR 5"/>
    <property type="match status" value="1"/>
</dbReference>
<evidence type="ECO:0000256" key="1">
    <source>
        <dbReference type="ARBA" id="ARBA00003186"/>
    </source>
</evidence>
<organism evidence="6 7">
    <name type="scientific">Strongyloides venezuelensis</name>
    <name type="common">Threadworm</name>
    <dbReference type="NCBI Taxonomy" id="75913"/>
    <lineage>
        <taxon>Eukaryota</taxon>
        <taxon>Metazoa</taxon>
        <taxon>Ecdysozoa</taxon>
        <taxon>Nematoda</taxon>
        <taxon>Chromadorea</taxon>
        <taxon>Rhabditida</taxon>
        <taxon>Tylenchina</taxon>
        <taxon>Panagrolaimomorpha</taxon>
        <taxon>Strongyloidoidea</taxon>
        <taxon>Strongyloididae</taxon>
        <taxon>Strongyloides</taxon>
    </lineage>
</organism>
<protein>
    <recommendedName>
        <fullName evidence="3">Cytochrome c oxidase assembly factor 5</fullName>
    </recommendedName>
</protein>
<accession>A0A0K0F5A0</accession>
<evidence type="ECO:0000256" key="4">
    <source>
        <dbReference type="ARBA" id="ARBA00023157"/>
    </source>
</evidence>
<dbReference type="PANTHER" id="PTHR28627">
    <property type="entry name" value="CYTOCHROME C OXIDASE ASSEMBLY FACTOR 5"/>
    <property type="match status" value="1"/>
</dbReference>